<keyword evidence="1" id="KW-1133">Transmembrane helix</keyword>
<protein>
    <submittedName>
        <fullName evidence="2">Uncharacterized protein</fullName>
    </submittedName>
</protein>
<proteinExistence type="predicted"/>
<keyword evidence="1" id="KW-0812">Transmembrane</keyword>
<feature type="transmembrane region" description="Helical" evidence="1">
    <location>
        <begin position="40"/>
        <end position="60"/>
    </location>
</feature>
<evidence type="ECO:0000313" key="3">
    <source>
        <dbReference type="Proteomes" id="UP000192491"/>
    </source>
</evidence>
<accession>A0A1Y1QEE4</accession>
<dbReference type="Proteomes" id="UP000192491">
    <property type="component" value="Unassembled WGS sequence"/>
</dbReference>
<feature type="transmembrane region" description="Helical" evidence="1">
    <location>
        <begin position="92"/>
        <end position="109"/>
    </location>
</feature>
<gene>
    <name evidence="2" type="ORF">BWK73_38510</name>
</gene>
<evidence type="ECO:0000256" key="1">
    <source>
        <dbReference type="SAM" id="Phobius"/>
    </source>
</evidence>
<keyword evidence="1" id="KW-0472">Membrane</keyword>
<name>A0A1Y1QEE4_9GAMM</name>
<dbReference type="EMBL" id="MTEJ01000383">
    <property type="protein sequence ID" value="OQX03745.1"/>
    <property type="molecule type" value="Genomic_DNA"/>
</dbReference>
<comment type="caution">
    <text evidence="2">The sequence shown here is derived from an EMBL/GenBank/DDBJ whole genome shotgun (WGS) entry which is preliminary data.</text>
</comment>
<sequence>MQQHDSNLRPSVREHFTDNTPTSRLAAFFARLDWRMVYDLGTLATIALCGIAHAVNAFQALNSPSLFASVMPVFGFTACIAYGLVCYASKKGGLLKLVFVAGALTTFWVQ</sequence>
<reference evidence="2 3" key="1">
    <citation type="submission" date="2017-01" db="EMBL/GenBank/DDBJ databases">
        <title>Novel large sulfur bacteria in the metagenomes of groundwater-fed chemosynthetic microbial mats in the Lake Huron basin.</title>
        <authorList>
            <person name="Sharrar A.M."/>
            <person name="Flood B.E."/>
            <person name="Bailey J.V."/>
            <person name="Jones D.S."/>
            <person name="Biddanda B."/>
            <person name="Ruberg S.A."/>
            <person name="Marcus D.N."/>
            <person name="Dick G.J."/>
        </authorList>
    </citation>
    <scope>NUCLEOTIDE SEQUENCE [LARGE SCALE GENOMIC DNA]</scope>
    <source>
        <strain evidence="2">A8</strain>
    </source>
</reference>
<dbReference type="AlphaFoldDB" id="A0A1Y1QEE4"/>
<organism evidence="2 3">
    <name type="scientific">Thiothrix lacustris</name>
    <dbReference type="NCBI Taxonomy" id="525917"/>
    <lineage>
        <taxon>Bacteria</taxon>
        <taxon>Pseudomonadati</taxon>
        <taxon>Pseudomonadota</taxon>
        <taxon>Gammaproteobacteria</taxon>
        <taxon>Thiotrichales</taxon>
        <taxon>Thiotrichaceae</taxon>
        <taxon>Thiothrix</taxon>
    </lineage>
</organism>
<evidence type="ECO:0000313" key="2">
    <source>
        <dbReference type="EMBL" id="OQX03745.1"/>
    </source>
</evidence>
<feature type="transmembrane region" description="Helical" evidence="1">
    <location>
        <begin position="66"/>
        <end position="85"/>
    </location>
</feature>